<dbReference type="InterPro" id="IPR005895">
    <property type="entry name" value="ABC_transptr_haem_export_CcmA"/>
</dbReference>
<dbReference type="RefSeq" id="WP_070115646.1">
    <property type="nucleotide sequence ID" value="NZ_MASR01000001.1"/>
</dbReference>
<accession>A0A1E8CI33</accession>
<dbReference type="Pfam" id="PF00005">
    <property type="entry name" value="ABC_tran"/>
    <property type="match status" value="1"/>
</dbReference>
<keyword evidence="6" id="KW-0472">Membrane</keyword>
<dbReference type="InterPro" id="IPR003593">
    <property type="entry name" value="AAA+_ATPase"/>
</dbReference>
<keyword evidence="1" id="KW-0813">Transport</keyword>
<keyword evidence="2" id="KW-0547">Nucleotide-binding</keyword>
<dbReference type="AlphaFoldDB" id="A0A1E8CI33"/>
<evidence type="ECO:0000313" key="9">
    <source>
        <dbReference type="Proteomes" id="UP000175669"/>
    </source>
</evidence>
<evidence type="ECO:0000256" key="5">
    <source>
        <dbReference type="ARBA" id="ARBA00022967"/>
    </source>
</evidence>
<evidence type="ECO:0000256" key="4">
    <source>
        <dbReference type="ARBA" id="ARBA00022840"/>
    </source>
</evidence>
<evidence type="ECO:0000313" key="8">
    <source>
        <dbReference type="EMBL" id="OFE12022.1"/>
    </source>
</evidence>
<gene>
    <name evidence="8" type="ORF">PHACT_01775</name>
</gene>
<dbReference type="EMBL" id="MASR01000001">
    <property type="protein sequence ID" value="OFE12022.1"/>
    <property type="molecule type" value="Genomic_DNA"/>
</dbReference>
<dbReference type="SUPFAM" id="SSF52540">
    <property type="entry name" value="P-loop containing nucleoside triphosphate hydrolases"/>
    <property type="match status" value="1"/>
</dbReference>
<evidence type="ECO:0000256" key="3">
    <source>
        <dbReference type="ARBA" id="ARBA00022748"/>
    </source>
</evidence>
<dbReference type="InterPro" id="IPR027417">
    <property type="entry name" value="P-loop_NTPase"/>
</dbReference>
<dbReference type="GO" id="GO:0005524">
    <property type="term" value="F:ATP binding"/>
    <property type="evidence" value="ECO:0007669"/>
    <property type="project" value="UniProtKB-KW"/>
</dbReference>
<dbReference type="NCBIfam" id="NF010061">
    <property type="entry name" value="PRK13538.1"/>
    <property type="match status" value="1"/>
</dbReference>
<dbReference type="OrthoDB" id="9800654at2"/>
<comment type="caution">
    <text evidence="8">The sequence shown here is derived from an EMBL/GenBank/DDBJ whole genome shotgun (WGS) entry which is preliminary data.</text>
</comment>
<dbReference type="GO" id="GO:0022857">
    <property type="term" value="F:transmembrane transporter activity"/>
    <property type="evidence" value="ECO:0007669"/>
    <property type="project" value="InterPro"/>
</dbReference>
<keyword evidence="4 8" id="KW-0067">ATP-binding</keyword>
<dbReference type="GO" id="GO:0016887">
    <property type="term" value="F:ATP hydrolysis activity"/>
    <property type="evidence" value="ECO:0007669"/>
    <property type="project" value="InterPro"/>
</dbReference>
<dbReference type="Proteomes" id="UP000175669">
    <property type="component" value="Unassembled WGS sequence"/>
</dbReference>
<dbReference type="PROSITE" id="PS50893">
    <property type="entry name" value="ABC_TRANSPORTER_2"/>
    <property type="match status" value="1"/>
</dbReference>
<dbReference type="PANTHER" id="PTHR43499:SF1">
    <property type="entry name" value="ABC TRANSPORTER I FAMILY MEMBER 1"/>
    <property type="match status" value="1"/>
</dbReference>
<evidence type="ECO:0000259" key="7">
    <source>
        <dbReference type="PROSITE" id="PS50893"/>
    </source>
</evidence>
<organism evidence="8 9">
    <name type="scientific">Pseudohongiella acticola</name>
    <dbReference type="NCBI Taxonomy" id="1524254"/>
    <lineage>
        <taxon>Bacteria</taxon>
        <taxon>Pseudomonadati</taxon>
        <taxon>Pseudomonadota</taxon>
        <taxon>Gammaproteobacteria</taxon>
        <taxon>Pseudomonadales</taxon>
        <taxon>Pseudohongiellaceae</taxon>
        <taxon>Pseudohongiella</taxon>
    </lineage>
</organism>
<feature type="domain" description="ABC transporter" evidence="7">
    <location>
        <begin position="22"/>
        <end position="228"/>
    </location>
</feature>
<evidence type="ECO:0000256" key="2">
    <source>
        <dbReference type="ARBA" id="ARBA00022741"/>
    </source>
</evidence>
<reference evidence="9" key="1">
    <citation type="submission" date="2016-07" db="EMBL/GenBank/DDBJ databases">
        <authorList>
            <person name="Florea S."/>
            <person name="Webb J.S."/>
            <person name="Jaromczyk J."/>
            <person name="Schardl C.L."/>
        </authorList>
    </citation>
    <scope>NUCLEOTIDE SEQUENCE [LARGE SCALE GENOMIC DNA]</scope>
    <source>
        <strain evidence="9">KCTC 42131</strain>
    </source>
</reference>
<dbReference type="GO" id="GO:0017004">
    <property type="term" value="P:cytochrome complex assembly"/>
    <property type="evidence" value="ECO:0007669"/>
    <property type="project" value="UniProtKB-KW"/>
</dbReference>
<dbReference type="PANTHER" id="PTHR43499">
    <property type="entry name" value="ABC TRANSPORTER I FAMILY MEMBER 1"/>
    <property type="match status" value="1"/>
</dbReference>
<dbReference type="InterPro" id="IPR003439">
    <property type="entry name" value="ABC_transporter-like_ATP-bd"/>
</dbReference>
<name>A0A1E8CI33_9GAMM</name>
<dbReference type="Gene3D" id="3.40.50.300">
    <property type="entry name" value="P-loop containing nucleotide triphosphate hydrolases"/>
    <property type="match status" value="1"/>
</dbReference>
<evidence type="ECO:0000256" key="6">
    <source>
        <dbReference type="ARBA" id="ARBA00023136"/>
    </source>
</evidence>
<dbReference type="NCBIfam" id="TIGR01189">
    <property type="entry name" value="ccmA"/>
    <property type="match status" value="1"/>
</dbReference>
<dbReference type="SMART" id="SM00382">
    <property type="entry name" value="AAA"/>
    <property type="match status" value="1"/>
</dbReference>
<keyword evidence="5" id="KW-1278">Translocase</keyword>
<keyword evidence="9" id="KW-1185">Reference proteome</keyword>
<protein>
    <submittedName>
        <fullName evidence="8">Heme ABC transporter ATP-binding protein CcmA</fullName>
    </submittedName>
</protein>
<dbReference type="STRING" id="1524254.PHACT_01775"/>
<sequence>MTPDEPLISTETDLQSGTDSLLQVQSLFCERDERVLFSDLNFSLQAGQLLQVLGSNGSGKTTLLRIICGLNDSYQGNILWCGEPVREQRETFLASLLYIGHRVGVNRILTPRENLRWSASLHTPVDDSRIDSALARVGLKAYEDVPCRNLSAGQNQRVSLARLLISPAVLWILDEPFTTLDVYGVRELEQLLSEHVGKGGAVLVTTHHRLNVPCAVERLNLDGVEQPA</sequence>
<proteinExistence type="predicted"/>
<keyword evidence="3" id="KW-0201">Cytochrome c-type biogenesis</keyword>
<evidence type="ECO:0000256" key="1">
    <source>
        <dbReference type="ARBA" id="ARBA00022448"/>
    </source>
</evidence>